<dbReference type="InterPro" id="IPR050237">
    <property type="entry name" value="ATP-dep_AMP-bd_enzyme"/>
</dbReference>
<dbReference type="InterPro" id="IPR045851">
    <property type="entry name" value="AMP-bd_C_sf"/>
</dbReference>
<evidence type="ECO:0000313" key="3">
    <source>
        <dbReference type="EMBL" id="MBB3173445.1"/>
    </source>
</evidence>
<organism evidence="3 5">
    <name type="scientific">Endobacter medicaginis</name>
    <dbReference type="NCBI Taxonomy" id="1181271"/>
    <lineage>
        <taxon>Bacteria</taxon>
        <taxon>Pseudomonadati</taxon>
        <taxon>Pseudomonadota</taxon>
        <taxon>Alphaproteobacteria</taxon>
        <taxon>Acetobacterales</taxon>
        <taxon>Acetobacteraceae</taxon>
        <taxon>Endobacter</taxon>
    </lineage>
</organism>
<keyword evidence="5" id="KW-1185">Reference proteome</keyword>
<dbReference type="EMBL" id="JABXXQ010000112">
    <property type="protein sequence ID" value="NVN30165.1"/>
    <property type="molecule type" value="Genomic_DNA"/>
</dbReference>
<dbReference type="Pfam" id="PF00501">
    <property type="entry name" value="AMP-binding"/>
    <property type="match status" value="1"/>
</dbReference>
<dbReference type="PANTHER" id="PTHR43767:SF1">
    <property type="entry name" value="NONRIBOSOMAL PEPTIDE SYNTHASE PES1 (EUROFUNG)-RELATED"/>
    <property type="match status" value="1"/>
</dbReference>
<dbReference type="EMBL" id="JACHXV010000004">
    <property type="protein sequence ID" value="MBB3173445.1"/>
    <property type="molecule type" value="Genomic_DNA"/>
</dbReference>
<dbReference type="PROSITE" id="PS00455">
    <property type="entry name" value="AMP_BINDING"/>
    <property type="match status" value="1"/>
</dbReference>
<dbReference type="Proteomes" id="UP000557688">
    <property type="component" value="Unassembled WGS sequence"/>
</dbReference>
<evidence type="ECO:0000259" key="1">
    <source>
        <dbReference type="Pfam" id="PF00501"/>
    </source>
</evidence>
<dbReference type="Gene3D" id="3.40.50.12780">
    <property type="entry name" value="N-terminal domain of ligase-like"/>
    <property type="match status" value="1"/>
</dbReference>
<dbReference type="AlphaFoldDB" id="A0A839UXS7"/>
<evidence type="ECO:0000259" key="2">
    <source>
        <dbReference type="Pfam" id="PF13193"/>
    </source>
</evidence>
<dbReference type="NCBIfam" id="NF005714">
    <property type="entry name" value="PRK07529.1"/>
    <property type="match status" value="1"/>
</dbReference>
<keyword evidence="3" id="KW-0436">Ligase</keyword>
<dbReference type="GO" id="GO:0016878">
    <property type="term" value="F:acid-thiol ligase activity"/>
    <property type="evidence" value="ECO:0007669"/>
    <property type="project" value="UniProtKB-ARBA"/>
</dbReference>
<proteinExistence type="predicted"/>
<name>A0A839UXS7_9PROT</name>
<dbReference type="InterPro" id="IPR000873">
    <property type="entry name" value="AMP-dep_synth/lig_dom"/>
</dbReference>
<reference evidence="4 6" key="1">
    <citation type="submission" date="2020-06" db="EMBL/GenBank/DDBJ databases">
        <title>Description of novel acetic acid bacteria.</title>
        <authorList>
            <person name="Sombolestani A."/>
        </authorList>
    </citation>
    <scope>NUCLEOTIDE SEQUENCE [LARGE SCALE GENOMIC DNA]</scope>
    <source>
        <strain evidence="4 6">LMG 26838</strain>
    </source>
</reference>
<dbReference type="InterPro" id="IPR020845">
    <property type="entry name" value="AMP-binding_CS"/>
</dbReference>
<dbReference type="PANTHER" id="PTHR43767">
    <property type="entry name" value="LONG-CHAIN-FATTY-ACID--COA LIGASE"/>
    <property type="match status" value="1"/>
</dbReference>
<sequence length="662" mass="70190">MNHRPAGGNAAPAFDARQASLRTMTEIRAIEPFGLPPDLPCNTYAVLCRAAGKTPDRIALSFFAEARAFRRARHWSFAELLGEVTKFANVLYGLGIRADDVTAIMLPNLPETHMALWGAEAAGIAMPLNPLSEVSMLAALLNAAKARVLVTLSPFPGTDLHEKATALARMVPTLRHILLIDPAAHVRGLRGVAARLTSWRSRLRHAAFPPEVSVSSLAVRMRTAQSLALRGARLIAPTDIASYFATGGTTGLPKIAVRTHGQEVANVWMMTRTLGGAISSESTMFCGLPLFHVNAALVSGLACFLRGARVVLGSPQGFRGPGLIDHFWQIVEHYRINTFSAVPTVLVALLDRPVGASDISSLACVFCGAAPLSADLLRRFEAHAGVAVIEGYGLTETACAAAVNPIEGERQPGSVGFALPLTEIRILLRDAEGRFIRDAAPDEVGTVAICGPHVFSGYLDGSHNKGLWIDRGDGRRWLDTGDLGRLDARGCLWLTGRAKDLIIRGGHNIDPAIIEEALLRHPAVLHAAAIGRPDAYAGEIPVAYVQLRPGATTTPAALLADVSGQIAERAAIPRAIMILDAMPLTPVGKIHKPSLRLLELTELATSQLRERGIAFSSVRAEPGSEGVPTLVVHAGSSSQSAVLGAFEPLGTPVLFTQDAGGG</sequence>
<protein>
    <submittedName>
        <fullName evidence="4">Acyl-CoA synthetase</fullName>
    </submittedName>
    <submittedName>
        <fullName evidence="3">Fatty-acyl-CoA synthase</fullName>
        <ecNumber evidence="3">6.2.1.-</ecNumber>
    </submittedName>
</protein>
<evidence type="ECO:0000313" key="4">
    <source>
        <dbReference type="EMBL" id="NVN30165.1"/>
    </source>
</evidence>
<dbReference type="InterPro" id="IPR042099">
    <property type="entry name" value="ANL_N_sf"/>
</dbReference>
<feature type="domain" description="AMP-dependent synthetase/ligase" evidence="1">
    <location>
        <begin position="49"/>
        <end position="459"/>
    </location>
</feature>
<dbReference type="SUPFAM" id="SSF56801">
    <property type="entry name" value="Acetyl-CoA synthetase-like"/>
    <property type="match status" value="1"/>
</dbReference>
<accession>A0A839UXS7</accession>
<dbReference type="Pfam" id="PF13193">
    <property type="entry name" value="AMP-binding_C"/>
    <property type="match status" value="1"/>
</dbReference>
<feature type="domain" description="AMP-binding enzyme C-terminal" evidence="2">
    <location>
        <begin position="514"/>
        <end position="589"/>
    </location>
</feature>
<dbReference type="RefSeq" id="WP_176623471.1">
    <property type="nucleotide sequence ID" value="NZ_JABXXQ010000112.1"/>
</dbReference>
<gene>
    <name evidence="3" type="ORF">FHR90_001268</name>
    <name evidence="4" type="ORF">HUK83_07445</name>
</gene>
<dbReference type="EC" id="6.2.1.-" evidence="3"/>
<dbReference type="Proteomes" id="UP000565205">
    <property type="component" value="Unassembled WGS sequence"/>
</dbReference>
<dbReference type="InterPro" id="IPR025110">
    <property type="entry name" value="AMP-bd_C"/>
</dbReference>
<comment type="caution">
    <text evidence="3">The sequence shown here is derived from an EMBL/GenBank/DDBJ whole genome shotgun (WGS) entry which is preliminary data.</text>
</comment>
<dbReference type="Gene3D" id="3.30.300.30">
    <property type="match status" value="1"/>
</dbReference>
<evidence type="ECO:0000313" key="5">
    <source>
        <dbReference type="Proteomes" id="UP000557688"/>
    </source>
</evidence>
<reference evidence="3 5" key="2">
    <citation type="submission" date="2020-08" db="EMBL/GenBank/DDBJ databases">
        <title>Genomic Encyclopedia of Type Strains, Phase III (KMG-III): the genomes of soil and plant-associated and newly described type strains.</title>
        <authorList>
            <person name="Whitman W."/>
        </authorList>
    </citation>
    <scope>NUCLEOTIDE SEQUENCE [LARGE SCALE GENOMIC DNA]</scope>
    <source>
        <strain evidence="3 5">CECT 8088</strain>
    </source>
</reference>
<evidence type="ECO:0000313" key="6">
    <source>
        <dbReference type="Proteomes" id="UP000565205"/>
    </source>
</evidence>